<evidence type="ECO:0000313" key="1">
    <source>
        <dbReference type="EMBL" id="EGO61925.1"/>
    </source>
</evidence>
<dbReference type="AlphaFoldDB" id="F7NPT4"/>
<proteinExistence type="predicted"/>
<reference evidence="1 2" key="1">
    <citation type="journal article" date="2011" name="EMBO J.">
        <title>Structural diversity of bacterial flagellar motors.</title>
        <authorList>
            <person name="Chen S."/>
            <person name="Beeby M."/>
            <person name="Murphy G.E."/>
            <person name="Leadbetter J.R."/>
            <person name="Hendrixson D.R."/>
            <person name="Briegel A."/>
            <person name="Li Z."/>
            <person name="Shi J."/>
            <person name="Tocheva E.I."/>
            <person name="Muller A."/>
            <person name="Dobro M.J."/>
            <person name="Jensen G.J."/>
        </authorList>
    </citation>
    <scope>NUCLEOTIDE SEQUENCE [LARGE SCALE GENOMIC DNA]</scope>
    <source>
        <strain evidence="1 2">DSM 6540</strain>
    </source>
</reference>
<keyword evidence="2" id="KW-1185">Reference proteome</keyword>
<protein>
    <submittedName>
        <fullName evidence="1">Uncharacterized protein</fullName>
    </submittedName>
</protein>
<dbReference type="EMBL" id="AFGF01000269">
    <property type="protein sequence ID" value="EGO61925.1"/>
    <property type="molecule type" value="Genomic_DNA"/>
</dbReference>
<sequence>MEGKSSWQAGDNQRLTAGWEWRKDESWGTRIRKPGSEGTPVTYYWENGYDDTKKAEKPRWNTAPYICRMHGRLVTSC</sequence>
<gene>
    <name evidence="1" type="ORF">ALO_20657</name>
</gene>
<accession>F7NPT4</accession>
<organism evidence="1 2">
    <name type="scientific">Acetonema longum DSM 6540</name>
    <dbReference type="NCBI Taxonomy" id="1009370"/>
    <lineage>
        <taxon>Bacteria</taxon>
        <taxon>Bacillati</taxon>
        <taxon>Bacillota</taxon>
        <taxon>Negativicutes</taxon>
        <taxon>Acetonemataceae</taxon>
        <taxon>Acetonema</taxon>
    </lineage>
</organism>
<dbReference type="STRING" id="1009370.ALO_20657"/>
<comment type="caution">
    <text evidence="1">The sequence shown here is derived from an EMBL/GenBank/DDBJ whole genome shotgun (WGS) entry which is preliminary data.</text>
</comment>
<evidence type="ECO:0000313" key="2">
    <source>
        <dbReference type="Proteomes" id="UP000003240"/>
    </source>
</evidence>
<dbReference type="Proteomes" id="UP000003240">
    <property type="component" value="Unassembled WGS sequence"/>
</dbReference>
<name>F7NPT4_9FIRM</name>